<dbReference type="SMART" id="SM00989">
    <property type="entry name" value="V4R"/>
    <property type="match status" value="1"/>
</dbReference>
<dbReference type="PANTHER" id="PTHR35090:SF2">
    <property type="entry name" value="ARSR FAMILY TRANSCRIPTIONAL REGULATOR"/>
    <property type="match status" value="1"/>
</dbReference>
<dbReference type="STRING" id="55758.MBFIL_12760"/>
<evidence type="ECO:0000259" key="1">
    <source>
        <dbReference type="SMART" id="SM00418"/>
    </source>
</evidence>
<evidence type="ECO:0000313" key="4">
    <source>
        <dbReference type="Proteomes" id="UP000077066"/>
    </source>
</evidence>
<organism evidence="3 4">
    <name type="scientific">Methanobrevibacter filiformis</name>
    <dbReference type="NCBI Taxonomy" id="55758"/>
    <lineage>
        <taxon>Archaea</taxon>
        <taxon>Methanobacteriati</taxon>
        <taxon>Methanobacteriota</taxon>
        <taxon>Methanomada group</taxon>
        <taxon>Methanobacteria</taxon>
        <taxon>Methanobacteriales</taxon>
        <taxon>Methanobacteriaceae</taxon>
        <taxon>Methanobrevibacter</taxon>
    </lineage>
</organism>
<protein>
    <submittedName>
        <fullName evidence="3">V4R domain protein</fullName>
    </submittedName>
</protein>
<dbReference type="InterPro" id="IPR001845">
    <property type="entry name" value="HTH_ArsR_DNA-bd_dom"/>
</dbReference>
<dbReference type="InterPro" id="IPR036388">
    <property type="entry name" value="WH-like_DNA-bd_sf"/>
</dbReference>
<evidence type="ECO:0000313" key="3">
    <source>
        <dbReference type="EMBL" id="KZX11996.1"/>
    </source>
</evidence>
<dbReference type="CDD" id="cd00090">
    <property type="entry name" value="HTH_ARSR"/>
    <property type="match status" value="1"/>
</dbReference>
<accession>A0A166AGA8</accession>
<dbReference type="GO" id="GO:0003700">
    <property type="term" value="F:DNA-binding transcription factor activity"/>
    <property type="evidence" value="ECO:0007669"/>
    <property type="project" value="InterPro"/>
</dbReference>
<dbReference type="InterPro" id="IPR036390">
    <property type="entry name" value="WH_DNA-bd_sf"/>
</dbReference>
<dbReference type="Pfam" id="PF02830">
    <property type="entry name" value="V4R"/>
    <property type="match status" value="1"/>
</dbReference>
<dbReference type="InterPro" id="IPR004096">
    <property type="entry name" value="V4R"/>
</dbReference>
<dbReference type="InterPro" id="IPR011991">
    <property type="entry name" value="ArsR-like_HTH"/>
</dbReference>
<dbReference type="AlphaFoldDB" id="A0A166AGA8"/>
<dbReference type="Gene3D" id="1.10.10.10">
    <property type="entry name" value="Winged helix-like DNA-binding domain superfamily/Winged helix DNA-binding domain"/>
    <property type="match status" value="1"/>
</dbReference>
<evidence type="ECO:0000259" key="2">
    <source>
        <dbReference type="SMART" id="SM00989"/>
    </source>
</evidence>
<dbReference type="PATRIC" id="fig|55758.3.peg.1456"/>
<dbReference type="Gene3D" id="3.30.1380.20">
    <property type="entry name" value="Trafficking protein particle complex subunit 3"/>
    <property type="match status" value="1"/>
</dbReference>
<comment type="caution">
    <text evidence="3">The sequence shown here is derived from an EMBL/GenBank/DDBJ whole genome shotgun (WGS) entry which is preliminary data.</text>
</comment>
<reference evidence="3 4" key="1">
    <citation type="submission" date="2016-04" db="EMBL/GenBank/DDBJ databases">
        <title>Genome sequence of Methanobrevibacter filiformis DSM 11501.</title>
        <authorList>
            <person name="Poehlein A."/>
            <person name="Seedorf H."/>
            <person name="Daniel R."/>
        </authorList>
    </citation>
    <scope>NUCLEOTIDE SEQUENCE [LARGE SCALE GENOMIC DNA]</scope>
    <source>
        <strain evidence="3 4">DSM 11501</strain>
    </source>
</reference>
<gene>
    <name evidence="3" type="ORF">MBFIL_12760</name>
</gene>
<feature type="domain" description="HTH arsR-type" evidence="1">
    <location>
        <begin position="25"/>
        <end position="102"/>
    </location>
</feature>
<name>A0A166AGA8_9EURY</name>
<feature type="domain" description="4-vinyl reductase 4VR" evidence="2">
    <location>
        <begin position="199"/>
        <end position="261"/>
    </location>
</feature>
<sequence length="263" mass="29629">MKSTDIKELKKQKPIKIFSTGSWGSGVNVVKSPVKLMILSMLKESEMEFDEIVRNIGKSKSTVSVHLKALRNDGVISFKINPEDQRKKIFYINSRFLGEIKPPEPVELEEQKTNYLIENLVDTGENLDFSKLGFHTLRSTLIQEGINIDPLLYATGVKIGYSIYDTLKADDFDEFIANLTNFWKENSLGDLSFSVNGEKITVKKDECFECTLLPKTGKPACLVNSGMLNALFTSYLKKEVDVVEVNCNCMGDESCIFEIEPLT</sequence>
<dbReference type="PANTHER" id="PTHR35090">
    <property type="entry name" value="DNA-DIRECTED RNA POLYMERASE SUBUNIT I"/>
    <property type="match status" value="1"/>
</dbReference>
<keyword evidence="4" id="KW-1185">Reference proteome</keyword>
<dbReference type="SUPFAM" id="SSF111126">
    <property type="entry name" value="Ligand-binding domain in the NO signalling and Golgi transport"/>
    <property type="match status" value="1"/>
</dbReference>
<dbReference type="EMBL" id="LWMT01000238">
    <property type="protein sequence ID" value="KZX11996.1"/>
    <property type="molecule type" value="Genomic_DNA"/>
</dbReference>
<dbReference type="Proteomes" id="UP000077066">
    <property type="component" value="Unassembled WGS sequence"/>
</dbReference>
<dbReference type="OrthoDB" id="371687at2157"/>
<dbReference type="InterPro" id="IPR024096">
    <property type="entry name" value="NO_sig/Golgi_transp_ligand-bd"/>
</dbReference>
<dbReference type="SUPFAM" id="SSF46785">
    <property type="entry name" value="Winged helix' DNA-binding domain"/>
    <property type="match status" value="1"/>
</dbReference>
<dbReference type="SMART" id="SM00418">
    <property type="entry name" value="HTH_ARSR"/>
    <property type="match status" value="1"/>
</dbReference>
<proteinExistence type="predicted"/>
<dbReference type="RefSeq" id="WP_066972819.1">
    <property type="nucleotide sequence ID" value="NZ_LWMT01000238.1"/>
</dbReference>
<dbReference type="Pfam" id="PF01022">
    <property type="entry name" value="HTH_5"/>
    <property type="match status" value="1"/>
</dbReference>